<feature type="region of interest" description="Disordered" evidence="5">
    <location>
        <begin position="1"/>
        <end position="40"/>
    </location>
</feature>
<evidence type="ECO:0000256" key="1">
    <source>
        <dbReference type="ARBA" id="ARBA00022679"/>
    </source>
</evidence>
<dbReference type="PROSITE" id="PS50011">
    <property type="entry name" value="PROTEIN_KINASE_DOM"/>
    <property type="match status" value="1"/>
</dbReference>
<evidence type="ECO:0000256" key="5">
    <source>
        <dbReference type="SAM" id="MobiDB-lite"/>
    </source>
</evidence>
<dbReference type="CDD" id="cd14014">
    <property type="entry name" value="STKc_PknB_like"/>
    <property type="match status" value="1"/>
</dbReference>
<dbReference type="AlphaFoldDB" id="A0A2L0F1G6"/>
<dbReference type="PROSITE" id="PS00108">
    <property type="entry name" value="PROTEIN_KINASE_ST"/>
    <property type="match status" value="1"/>
</dbReference>
<accession>A0A2L0F1G6</accession>
<keyword evidence="4" id="KW-0067">ATP-binding</keyword>
<evidence type="ECO:0000313" key="7">
    <source>
        <dbReference type="EMBL" id="AUX45386.1"/>
    </source>
</evidence>
<evidence type="ECO:0000256" key="2">
    <source>
        <dbReference type="ARBA" id="ARBA00022741"/>
    </source>
</evidence>
<dbReference type="Gene3D" id="3.30.200.20">
    <property type="entry name" value="Phosphorylase Kinase, domain 1"/>
    <property type="match status" value="1"/>
</dbReference>
<dbReference type="InterPro" id="IPR000719">
    <property type="entry name" value="Prot_kinase_dom"/>
</dbReference>
<dbReference type="EMBL" id="CP012673">
    <property type="protein sequence ID" value="AUX45386.1"/>
    <property type="molecule type" value="Genomic_DNA"/>
</dbReference>
<evidence type="ECO:0000259" key="6">
    <source>
        <dbReference type="PROSITE" id="PS50011"/>
    </source>
</evidence>
<dbReference type="SMART" id="SM00220">
    <property type="entry name" value="S_TKc"/>
    <property type="match status" value="1"/>
</dbReference>
<evidence type="ECO:0000256" key="4">
    <source>
        <dbReference type="ARBA" id="ARBA00022840"/>
    </source>
</evidence>
<dbReference type="InterPro" id="IPR011009">
    <property type="entry name" value="Kinase-like_dom_sf"/>
</dbReference>
<feature type="domain" description="Protein kinase" evidence="6">
    <location>
        <begin position="46"/>
        <end position="315"/>
    </location>
</feature>
<protein>
    <recommendedName>
        <fullName evidence="6">Protein kinase domain-containing protein</fullName>
    </recommendedName>
</protein>
<gene>
    <name evidence="7" type="ORF">SOCE26_068680</name>
</gene>
<keyword evidence="2" id="KW-0547">Nucleotide-binding</keyword>
<keyword evidence="1" id="KW-0808">Transferase</keyword>
<dbReference type="OrthoDB" id="5489650at2"/>
<dbReference type="GO" id="GO:0005524">
    <property type="term" value="F:ATP binding"/>
    <property type="evidence" value="ECO:0007669"/>
    <property type="project" value="UniProtKB-KW"/>
</dbReference>
<dbReference type="PANTHER" id="PTHR43289">
    <property type="entry name" value="MITOGEN-ACTIVATED PROTEIN KINASE KINASE KINASE 20-RELATED"/>
    <property type="match status" value="1"/>
</dbReference>
<dbReference type="PANTHER" id="PTHR43289:SF30">
    <property type="entry name" value="NON-SPECIFIC SERINE_THREONINE PROTEIN KINASE"/>
    <property type="match status" value="1"/>
</dbReference>
<organism evidence="7 8">
    <name type="scientific">Sorangium cellulosum</name>
    <name type="common">Polyangium cellulosum</name>
    <dbReference type="NCBI Taxonomy" id="56"/>
    <lineage>
        <taxon>Bacteria</taxon>
        <taxon>Pseudomonadati</taxon>
        <taxon>Myxococcota</taxon>
        <taxon>Polyangia</taxon>
        <taxon>Polyangiales</taxon>
        <taxon>Polyangiaceae</taxon>
        <taxon>Sorangium</taxon>
    </lineage>
</organism>
<dbReference type="Gene3D" id="1.10.510.10">
    <property type="entry name" value="Transferase(Phosphotransferase) domain 1"/>
    <property type="match status" value="1"/>
</dbReference>
<dbReference type="InterPro" id="IPR008271">
    <property type="entry name" value="Ser/Thr_kinase_AS"/>
</dbReference>
<evidence type="ECO:0000313" key="8">
    <source>
        <dbReference type="Proteomes" id="UP000238348"/>
    </source>
</evidence>
<dbReference type="RefSeq" id="WP_104983773.1">
    <property type="nucleotide sequence ID" value="NZ_CP012673.1"/>
</dbReference>
<dbReference type="SUPFAM" id="SSF56112">
    <property type="entry name" value="Protein kinase-like (PK-like)"/>
    <property type="match status" value="1"/>
</dbReference>
<name>A0A2L0F1G6_SORCE</name>
<dbReference type="GO" id="GO:0004674">
    <property type="term" value="F:protein serine/threonine kinase activity"/>
    <property type="evidence" value="ECO:0007669"/>
    <property type="project" value="TreeGrafter"/>
</dbReference>
<dbReference type="Pfam" id="PF00069">
    <property type="entry name" value="Pkinase"/>
    <property type="match status" value="1"/>
</dbReference>
<sequence>MTPGNGGRGDGEAALHTTPAAGDELAPSTAPLRRGPHPGERVADRYRLRCRIGRGGQGDVWEADDELAREVVAIKLLGAGFGADAARVRREIAALRLLRLPGVVRLLDEGVYEDRAFLVMERVEGAPFPGTCVDRVDRAEGAAPRSWPELADVTIALLETLSRMHAAGVIHRDLKPANVLVSGEGRPTILDFGISYFESLVDPSSITGDDEIVGTPLYLAPEQLNGDPVTARTDLYTIGVMLYEALSGVFPHNEPHVAGILRARLLVPPALLRSVAPAAPAAVARVVDRLLARDPEDRPRSAAAVIGLLRGEPLPLAPALRWLDERAQAPGQPLDEAALRALFAGPDRLFHLREDAARALWARTEGEPARVADEVMAWVRAGLARWDQDLLVMSRDAIDRLEAGLLVVTPPPPAEDPAPLPPELSEILGWIGVASPNADLGVLARMMERPESEIAAGVEELVACKAVRRAEGGRFEALARARVEDTWPAARKQAAHRVIAAALPPGSERRLIHLLAGGAEPRRVAEEAVALAKQRAQDGRLGWAVAALEEGLHALRRCDGPARAAGELGVLSVWLDIALSQWTPVSLDRVLYELCRSKAPREQLDPLIELGRARHALGTDPQRALRIAEGLPSLPDPSLERRRHGIRMIAARSGPLEAEEAVLASVAAWAEAADDPATRARLAVWTGRVRYRQGRFEEAAALHAEAAEGEPWLVDRIAARVNAASALLEAFRHAEASAQAVEALALARPCRHPFFSASAERVLRAAAYRMGATRGADIELVEAVARLGLADLEALVNMTEAAAAFRAGQLEAAIDLATRGGRLWAGAGMYPEGVLLLRCLALRCGAPAQEGEVEALSERAPACTGVGVGIQALGLLAPRGARPRGPEGIAASLRGIDRRFWGIRMDILSVDESLEALGLGATP</sequence>
<dbReference type="Proteomes" id="UP000238348">
    <property type="component" value="Chromosome"/>
</dbReference>
<evidence type="ECO:0000256" key="3">
    <source>
        <dbReference type="ARBA" id="ARBA00022777"/>
    </source>
</evidence>
<reference evidence="7 8" key="1">
    <citation type="submission" date="2015-09" db="EMBL/GenBank/DDBJ databases">
        <title>Sorangium comparison.</title>
        <authorList>
            <person name="Zaburannyi N."/>
            <person name="Bunk B."/>
            <person name="Overmann J."/>
            <person name="Mueller R."/>
        </authorList>
    </citation>
    <scope>NUCLEOTIDE SEQUENCE [LARGE SCALE GENOMIC DNA]</scope>
    <source>
        <strain evidence="7 8">So ce26</strain>
    </source>
</reference>
<proteinExistence type="predicted"/>
<keyword evidence="3" id="KW-0418">Kinase</keyword>